<comment type="caution">
    <text evidence="2">The sequence shown here is derived from an EMBL/GenBank/DDBJ whole genome shotgun (WGS) entry which is preliminary data.</text>
</comment>
<dbReference type="Proteomes" id="UP001162060">
    <property type="component" value="Unassembled WGS sequence"/>
</dbReference>
<accession>A0AAV1SYC6</accession>
<feature type="domain" description="Reverse transcriptase Ty1/copia-type" evidence="1">
    <location>
        <begin position="23"/>
        <end position="116"/>
    </location>
</feature>
<dbReference type="EMBL" id="CAKLBY020000003">
    <property type="protein sequence ID" value="CAK7891484.1"/>
    <property type="molecule type" value="Genomic_DNA"/>
</dbReference>
<sequence>MNGKNRDQWLIAVTEELDAIKSNDVWEIVVPLRDAHVLHNKWVYNTKTDANGGIERYKARLIVCGNEQVFGIDYNFTFAAVMNLATVKLILVLSRRWNVPARHGYVPNAYVKAESRNTWTYT</sequence>
<dbReference type="AlphaFoldDB" id="A0AAV1SYC6"/>
<dbReference type="InterPro" id="IPR013103">
    <property type="entry name" value="RVT_2"/>
</dbReference>
<evidence type="ECO:0000313" key="2">
    <source>
        <dbReference type="EMBL" id="CAK7891484.1"/>
    </source>
</evidence>
<name>A0AAV1SYC6_9STRA</name>
<evidence type="ECO:0000313" key="4">
    <source>
        <dbReference type="Proteomes" id="UP001162060"/>
    </source>
</evidence>
<evidence type="ECO:0000259" key="1">
    <source>
        <dbReference type="Pfam" id="PF07727"/>
    </source>
</evidence>
<organism evidence="2 4">
    <name type="scientific">Peronospora matthiolae</name>
    <dbReference type="NCBI Taxonomy" id="2874970"/>
    <lineage>
        <taxon>Eukaryota</taxon>
        <taxon>Sar</taxon>
        <taxon>Stramenopiles</taxon>
        <taxon>Oomycota</taxon>
        <taxon>Peronosporomycetes</taxon>
        <taxon>Peronosporales</taxon>
        <taxon>Peronosporaceae</taxon>
        <taxon>Peronospora</taxon>
    </lineage>
</organism>
<dbReference type="Pfam" id="PF07727">
    <property type="entry name" value="RVT_2"/>
    <property type="match status" value="1"/>
</dbReference>
<protein>
    <recommendedName>
        <fullName evidence="1">Reverse transcriptase Ty1/copia-type domain-containing protein</fullName>
    </recommendedName>
</protein>
<proteinExistence type="predicted"/>
<evidence type="ECO:0000313" key="3">
    <source>
        <dbReference type="EMBL" id="CAK7941603.1"/>
    </source>
</evidence>
<reference evidence="2" key="1">
    <citation type="submission" date="2024-01" db="EMBL/GenBank/DDBJ databases">
        <authorList>
            <person name="Webb A."/>
        </authorList>
    </citation>
    <scope>NUCLEOTIDE SEQUENCE</scope>
    <source>
        <strain evidence="2">Pm1</strain>
    </source>
</reference>
<dbReference type="EMBL" id="CAKLBY020000264">
    <property type="protein sequence ID" value="CAK7941603.1"/>
    <property type="molecule type" value="Genomic_DNA"/>
</dbReference>
<gene>
    <name evidence="2" type="ORF">PM001_LOCUS196</name>
    <name evidence="3" type="ORF">PM001_LOCUS26753</name>
</gene>